<feature type="transmembrane region" description="Helical" evidence="9">
    <location>
        <begin position="6"/>
        <end position="22"/>
    </location>
</feature>
<evidence type="ECO:0000256" key="1">
    <source>
        <dbReference type="ARBA" id="ARBA00004651"/>
    </source>
</evidence>
<keyword evidence="4 8" id="KW-1003">Cell membrane</keyword>
<keyword evidence="8" id="KW-0050">Antiport</keyword>
<dbReference type="PANTHER" id="PTHR34702">
    <property type="entry name" value="NA(+)/H(+) ANTIPORTER SUBUNIT F1"/>
    <property type="match status" value="1"/>
</dbReference>
<evidence type="ECO:0000256" key="9">
    <source>
        <dbReference type="SAM" id="Phobius"/>
    </source>
</evidence>
<dbReference type="InterPro" id="IPR007208">
    <property type="entry name" value="MrpF/PhaF-like"/>
</dbReference>
<reference evidence="10 11" key="1">
    <citation type="submission" date="2018-04" db="EMBL/GenBank/DDBJ databases">
        <title>Genomic Encyclopedia of Type Strains, Phase III (KMG-III): the genomes of soil and plant-associated and newly described type strains.</title>
        <authorList>
            <person name="Whitman W."/>
        </authorList>
    </citation>
    <scope>NUCLEOTIDE SEQUENCE [LARGE SCALE GENOMIC DNA]</scope>
    <source>
        <strain evidence="10 11">NW12</strain>
    </source>
</reference>
<evidence type="ECO:0000256" key="7">
    <source>
        <dbReference type="ARBA" id="ARBA00023136"/>
    </source>
</evidence>
<proteinExistence type="inferred from homology"/>
<evidence type="ECO:0000256" key="4">
    <source>
        <dbReference type="ARBA" id="ARBA00022475"/>
    </source>
</evidence>
<keyword evidence="5 9" id="KW-0812">Transmembrane</keyword>
<evidence type="ECO:0000313" key="11">
    <source>
        <dbReference type="Proteomes" id="UP000240996"/>
    </source>
</evidence>
<dbReference type="PIRSF" id="PIRSF028784">
    <property type="entry name" value="MrpF"/>
    <property type="match status" value="1"/>
</dbReference>
<sequence length="89" mass="9525">MIAIALQIAAIAIALALLLNGWRLYRGPALADRILALDTMVINVIAVIVVIGMMGGNDTYFEAALLLAMVGFVSTIAYCKFLLRGDIVE</sequence>
<evidence type="ECO:0000256" key="5">
    <source>
        <dbReference type="ARBA" id="ARBA00022692"/>
    </source>
</evidence>
<dbReference type="Pfam" id="PF04066">
    <property type="entry name" value="MrpF_PhaF"/>
    <property type="match status" value="1"/>
</dbReference>
<evidence type="ECO:0000256" key="3">
    <source>
        <dbReference type="ARBA" id="ARBA00022448"/>
    </source>
</evidence>
<dbReference type="AlphaFoldDB" id="A0A2T4YP46"/>
<name>A0A2T4YP46_9SPHN</name>
<keyword evidence="6 9" id="KW-1133">Transmembrane helix</keyword>
<comment type="caution">
    <text evidence="10">The sequence shown here is derived from an EMBL/GenBank/DDBJ whole genome shotgun (WGS) entry which is preliminary data.</text>
</comment>
<evidence type="ECO:0000256" key="6">
    <source>
        <dbReference type="ARBA" id="ARBA00022989"/>
    </source>
</evidence>
<gene>
    <name evidence="10" type="ORF">C8J24_1508</name>
</gene>
<protein>
    <submittedName>
        <fullName evidence="10">Multisubunit potassium/proton antiporter PhaF subunit</fullName>
    </submittedName>
</protein>
<dbReference type="EMBL" id="PZZN01000002">
    <property type="protein sequence ID" value="PTM45293.1"/>
    <property type="molecule type" value="Genomic_DNA"/>
</dbReference>
<comment type="subcellular location">
    <subcellularLocation>
        <location evidence="1 8">Cell membrane</location>
        <topology evidence="1 8">Multi-pass membrane protein</topology>
    </subcellularLocation>
</comment>
<comment type="similarity">
    <text evidence="2 8">Belongs to the CPA3 antiporters (TC 2.A.63) subunit F family.</text>
</comment>
<keyword evidence="11" id="KW-1185">Reference proteome</keyword>
<evidence type="ECO:0000256" key="8">
    <source>
        <dbReference type="PIRNR" id="PIRNR028784"/>
    </source>
</evidence>
<keyword evidence="3 8" id="KW-0813">Transport</keyword>
<accession>A0A2T4YP46</accession>
<evidence type="ECO:0000256" key="2">
    <source>
        <dbReference type="ARBA" id="ARBA00009212"/>
    </source>
</evidence>
<dbReference type="Proteomes" id="UP000240996">
    <property type="component" value="Unassembled WGS sequence"/>
</dbReference>
<dbReference type="NCBIfam" id="NF004812">
    <property type="entry name" value="PRK06161.1"/>
    <property type="match status" value="1"/>
</dbReference>
<evidence type="ECO:0000313" key="10">
    <source>
        <dbReference type="EMBL" id="PTM45293.1"/>
    </source>
</evidence>
<feature type="transmembrane region" description="Helical" evidence="9">
    <location>
        <begin position="34"/>
        <end position="54"/>
    </location>
</feature>
<feature type="transmembrane region" description="Helical" evidence="9">
    <location>
        <begin position="60"/>
        <end position="83"/>
    </location>
</feature>
<dbReference type="RefSeq" id="WP_037531531.1">
    <property type="nucleotide sequence ID" value="NZ_JAAOYQ010000002.1"/>
</dbReference>
<dbReference type="GO" id="GO:0005886">
    <property type="term" value="C:plasma membrane"/>
    <property type="evidence" value="ECO:0007669"/>
    <property type="project" value="UniProtKB-SubCell"/>
</dbReference>
<organism evidence="10 11">
    <name type="scientific">Sphingomonas aerolata</name>
    <dbReference type="NCBI Taxonomy" id="185951"/>
    <lineage>
        <taxon>Bacteria</taxon>
        <taxon>Pseudomonadati</taxon>
        <taxon>Pseudomonadota</taxon>
        <taxon>Alphaproteobacteria</taxon>
        <taxon>Sphingomonadales</taxon>
        <taxon>Sphingomonadaceae</taxon>
        <taxon>Sphingomonas</taxon>
    </lineage>
</organism>
<dbReference type="GO" id="GO:0015385">
    <property type="term" value="F:sodium:proton antiporter activity"/>
    <property type="evidence" value="ECO:0007669"/>
    <property type="project" value="TreeGrafter"/>
</dbReference>
<keyword evidence="7 8" id="KW-0472">Membrane</keyword>
<dbReference type="PANTHER" id="PTHR34702:SF1">
    <property type="entry name" value="NA(+)_H(+) ANTIPORTER SUBUNIT F"/>
    <property type="match status" value="1"/>
</dbReference>
<keyword evidence="8" id="KW-0406">Ion transport</keyword>